<sequence length="41" mass="4742">IQVNCDIVKPRKAAIEPRPPLKKPSQMKISQFEPKFTHVKL</sequence>
<gene>
    <name evidence="1" type="ORF">BYL167_LOCUS39114</name>
</gene>
<feature type="non-terminal residue" evidence="1">
    <location>
        <position position="1"/>
    </location>
</feature>
<name>A0A8S2YTD1_9BILA</name>
<comment type="caution">
    <text evidence="1">The sequence shown here is derived from an EMBL/GenBank/DDBJ whole genome shotgun (WGS) entry which is preliminary data.</text>
</comment>
<dbReference type="EMBL" id="CAJOBH010093288">
    <property type="protein sequence ID" value="CAF4575982.1"/>
    <property type="molecule type" value="Genomic_DNA"/>
</dbReference>
<proteinExistence type="predicted"/>
<evidence type="ECO:0000313" key="1">
    <source>
        <dbReference type="EMBL" id="CAF4575982.1"/>
    </source>
</evidence>
<dbReference type="AlphaFoldDB" id="A0A8S2YTD1"/>
<feature type="non-terminal residue" evidence="1">
    <location>
        <position position="41"/>
    </location>
</feature>
<evidence type="ECO:0000313" key="2">
    <source>
        <dbReference type="Proteomes" id="UP000681967"/>
    </source>
</evidence>
<protein>
    <submittedName>
        <fullName evidence="1">Uncharacterized protein</fullName>
    </submittedName>
</protein>
<organism evidence="1 2">
    <name type="scientific">Rotaria magnacalcarata</name>
    <dbReference type="NCBI Taxonomy" id="392030"/>
    <lineage>
        <taxon>Eukaryota</taxon>
        <taxon>Metazoa</taxon>
        <taxon>Spiralia</taxon>
        <taxon>Gnathifera</taxon>
        <taxon>Rotifera</taxon>
        <taxon>Eurotatoria</taxon>
        <taxon>Bdelloidea</taxon>
        <taxon>Philodinida</taxon>
        <taxon>Philodinidae</taxon>
        <taxon>Rotaria</taxon>
    </lineage>
</organism>
<dbReference type="Proteomes" id="UP000681967">
    <property type="component" value="Unassembled WGS sequence"/>
</dbReference>
<accession>A0A8S2YTD1</accession>
<reference evidence="1" key="1">
    <citation type="submission" date="2021-02" db="EMBL/GenBank/DDBJ databases">
        <authorList>
            <person name="Nowell W R."/>
        </authorList>
    </citation>
    <scope>NUCLEOTIDE SEQUENCE</scope>
</reference>